<reference evidence="1" key="1">
    <citation type="journal article" date="2012" name="Nature">
        <title>The oyster genome reveals stress adaptation and complexity of shell formation.</title>
        <authorList>
            <person name="Zhang G."/>
            <person name="Fang X."/>
            <person name="Guo X."/>
            <person name="Li L."/>
            <person name="Luo R."/>
            <person name="Xu F."/>
            <person name="Yang P."/>
            <person name="Zhang L."/>
            <person name="Wang X."/>
            <person name="Qi H."/>
            <person name="Xiong Z."/>
            <person name="Que H."/>
            <person name="Xie Y."/>
            <person name="Holland P.W."/>
            <person name="Paps J."/>
            <person name="Zhu Y."/>
            <person name="Wu F."/>
            <person name="Chen Y."/>
            <person name="Wang J."/>
            <person name="Peng C."/>
            <person name="Meng J."/>
            <person name="Yang L."/>
            <person name="Liu J."/>
            <person name="Wen B."/>
            <person name="Zhang N."/>
            <person name="Huang Z."/>
            <person name="Zhu Q."/>
            <person name="Feng Y."/>
            <person name="Mount A."/>
            <person name="Hedgecock D."/>
            <person name="Xu Z."/>
            <person name="Liu Y."/>
            <person name="Domazet-Loso T."/>
            <person name="Du Y."/>
            <person name="Sun X."/>
            <person name="Zhang S."/>
            <person name="Liu B."/>
            <person name="Cheng P."/>
            <person name="Jiang X."/>
            <person name="Li J."/>
            <person name="Fan D."/>
            <person name="Wang W."/>
            <person name="Fu W."/>
            <person name="Wang T."/>
            <person name="Wang B."/>
            <person name="Zhang J."/>
            <person name="Peng Z."/>
            <person name="Li Y."/>
            <person name="Li N."/>
            <person name="Wang J."/>
            <person name="Chen M."/>
            <person name="He Y."/>
            <person name="Tan F."/>
            <person name="Song X."/>
            <person name="Zheng Q."/>
            <person name="Huang R."/>
            <person name="Yang H."/>
            <person name="Du X."/>
            <person name="Chen L."/>
            <person name="Yang M."/>
            <person name="Gaffney P.M."/>
            <person name="Wang S."/>
            <person name="Luo L."/>
            <person name="She Z."/>
            <person name="Ming Y."/>
            <person name="Huang W."/>
            <person name="Zhang S."/>
            <person name="Huang B."/>
            <person name="Zhang Y."/>
            <person name="Qu T."/>
            <person name="Ni P."/>
            <person name="Miao G."/>
            <person name="Wang J."/>
            <person name="Wang Q."/>
            <person name="Steinberg C.E."/>
            <person name="Wang H."/>
            <person name="Li N."/>
            <person name="Qian L."/>
            <person name="Zhang G."/>
            <person name="Li Y."/>
            <person name="Yang H."/>
            <person name="Liu X."/>
            <person name="Wang J."/>
            <person name="Yin Y."/>
            <person name="Wang J."/>
        </authorList>
    </citation>
    <scope>NUCLEOTIDE SEQUENCE [LARGE SCALE GENOMIC DNA]</scope>
    <source>
        <strain evidence="1">05x7-T-G4-1.051#20</strain>
    </source>
</reference>
<organism evidence="1">
    <name type="scientific">Magallana gigas</name>
    <name type="common">Pacific oyster</name>
    <name type="synonym">Crassostrea gigas</name>
    <dbReference type="NCBI Taxonomy" id="29159"/>
    <lineage>
        <taxon>Eukaryota</taxon>
        <taxon>Metazoa</taxon>
        <taxon>Spiralia</taxon>
        <taxon>Lophotrochozoa</taxon>
        <taxon>Mollusca</taxon>
        <taxon>Bivalvia</taxon>
        <taxon>Autobranchia</taxon>
        <taxon>Pteriomorphia</taxon>
        <taxon>Ostreida</taxon>
        <taxon>Ostreoidea</taxon>
        <taxon>Ostreidae</taxon>
        <taxon>Magallana</taxon>
    </lineage>
</organism>
<name>K1PFR8_MAGGI</name>
<dbReference type="AlphaFoldDB" id="K1PFR8"/>
<dbReference type="InParanoid" id="K1PFR8"/>
<dbReference type="HOGENOM" id="CLU_799864_0_0_1"/>
<sequence>MTNSKIFFGVKFSKNWEYLAQIFLELSNIERARDPRYIGAFAFITSIRMHVFECRWSCVSGLKMDKPDFKERVVQLNTLVKQFTNMKRPSVAFAVLRRVLMKAQIGEAICVYQVFMASREARKPSRDRFEENFHVIITQLLDIGDPRTAHDAYEVCRNACVAVTSDLGLLQRLVVACGEARYLTGVRNVFNHLQELNVYPPQEIPHELRPLCINLLVQMSLTECIILIEDFLQWLYKFLCDWCVQNRTCVVPEQYLTLSVRMPSTGGPDPQMRALDRKLKALKHLMEISLTPALSVFISSQRMDRRIQVTIPSLFQYLLALDVREGGKTIVEIDLFCTQKGASFSWH</sequence>
<gene>
    <name evidence="1" type="ORF">CGI_10006018</name>
</gene>
<accession>K1PFR8</accession>
<dbReference type="EMBL" id="JH817074">
    <property type="protein sequence ID" value="EKC20443.1"/>
    <property type="molecule type" value="Genomic_DNA"/>
</dbReference>
<proteinExistence type="predicted"/>
<evidence type="ECO:0000313" key="1">
    <source>
        <dbReference type="EMBL" id="EKC20443.1"/>
    </source>
</evidence>
<protein>
    <submittedName>
        <fullName evidence="1">Uncharacterized protein</fullName>
    </submittedName>
</protein>